<comment type="caution">
    <text evidence="2">The sequence shown here is derived from an EMBL/GenBank/DDBJ whole genome shotgun (WGS) entry which is preliminary data.</text>
</comment>
<organism evidence="2 3">
    <name type="scientific">Hymenobacter rubripertinctus</name>
    <dbReference type="NCBI Taxonomy" id="2029981"/>
    <lineage>
        <taxon>Bacteria</taxon>
        <taxon>Pseudomonadati</taxon>
        <taxon>Bacteroidota</taxon>
        <taxon>Cytophagia</taxon>
        <taxon>Cytophagales</taxon>
        <taxon>Hymenobacteraceae</taxon>
        <taxon>Hymenobacter</taxon>
    </lineage>
</organism>
<name>A0A418QXG3_9BACT</name>
<evidence type="ECO:0000256" key="1">
    <source>
        <dbReference type="SAM" id="SignalP"/>
    </source>
</evidence>
<keyword evidence="1" id="KW-0732">Signal</keyword>
<proteinExistence type="predicted"/>
<dbReference type="Proteomes" id="UP000284250">
    <property type="component" value="Unassembled WGS sequence"/>
</dbReference>
<sequence>MIPFFRWISLSVCLLCHPVLAQQSPVQSIPLTAHETLGGLVQLANGNTVLFLSNSQSPDVRVQALQPNGQTAWQANLIRFQQVELDELRNTPKNASLNRKMEAYSGTLNPVEICSSGDNVYAIEVVRENVAQKQGKTGSLKAGQIMLQHLDGAGKLSKVSFMAPTTAKFAERKHLGWFGEGLIVYHVAADYNDREGTIKYFVEQYDIATRVFKRLPLDLPATPERTKMNVYYNDWGYLGHRPGQTYLFRRLRGHAKQDRFAKMPVEYQVLIVNNAGATTGGFTTTLNLEADTKAAYSSYFMPQLQEQQHVPRMQQRGREIIDEYRASTGGIGNFYLDYATGDVLIYGEFSREDTWGDFAGLFMRRYTAAGEVVQQTQFAYSKDMIKKHDKAFNGLALLGALRSFSFSRDPLSHDYEFVFAKSGLMGKGPGQFHVRFNSDMQFQTYSFLEDEPELHVTFVKPTWLYSGTKPEERFLPGSLSKQHAAYAQVASLAKLLKKDEHEYFLAPKSTGGALLVERQALLGGNLNVYTLQ</sequence>
<reference evidence="2 3" key="1">
    <citation type="submission" date="2019-01" db="EMBL/GenBank/DDBJ databases">
        <title>Hymenobacter humicola sp. nov., isolated from soils in Antarctica.</title>
        <authorList>
            <person name="Sedlacek I."/>
            <person name="Holochova P."/>
            <person name="Kralova S."/>
            <person name="Pantucek R."/>
            <person name="Stankova E."/>
            <person name="Vrbovska V."/>
            <person name="Kristofova L."/>
            <person name="Svec P."/>
            <person name="Busse H.-J."/>
        </authorList>
    </citation>
    <scope>NUCLEOTIDE SEQUENCE [LARGE SCALE GENOMIC DNA]</scope>
    <source>
        <strain evidence="2 3">CCM 8852</strain>
    </source>
</reference>
<feature type="signal peptide" evidence="1">
    <location>
        <begin position="1"/>
        <end position="21"/>
    </location>
</feature>
<dbReference type="OrthoDB" id="887249at2"/>
<dbReference type="RefSeq" id="WP_119655987.1">
    <property type="nucleotide sequence ID" value="NZ_JBHUOI010000010.1"/>
</dbReference>
<gene>
    <name evidence="2" type="ORF">D0T11_11795</name>
</gene>
<feature type="chain" id="PRO_5019377657" evidence="1">
    <location>
        <begin position="22"/>
        <end position="532"/>
    </location>
</feature>
<dbReference type="AlphaFoldDB" id="A0A418QXG3"/>
<accession>A0A418QXG3</accession>
<evidence type="ECO:0000313" key="3">
    <source>
        <dbReference type="Proteomes" id="UP000284250"/>
    </source>
</evidence>
<keyword evidence="3" id="KW-1185">Reference proteome</keyword>
<dbReference type="EMBL" id="QYCN01000015">
    <property type="protein sequence ID" value="RIY09842.1"/>
    <property type="molecule type" value="Genomic_DNA"/>
</dbReference>
<evidence type="ECO:0000313" key="2">
    <source>
        <dbReference type="EMBL" id="RIY09842.1"/>
    </source>
</evidence>
<protein>
    <submittedName>
        <fullName evidence="2">Uncharacterized protein</fullName>
    </submittedName>
</protein>